<dbReference type="RefSeq" id="WP_137697401.1">
    <property type="nucleotide sequence ID" value="NZ_CP061336.1"/>
</dbReference>
<gene>
    <name evidence="3" type="ORF">EHE19_017570</name>
</gene>
<keyword evidence="1" id="KW-0677">Repeat</keyword>
<dbReference type="AlphaFoldDB" id="A0A4U7JHT9"/>
<accession>A0A4U7JHT9</accession>
<dbReference type="KEGG" id="rher:EHE19_017570"/>
<dbReference type="OrthoDB" id="1703838at2"/>
<dbReference type="Proteomes" id="UP000306409">
    <property type="component" value="Chromosome"/>
</dbReference>
<organism evidence="3 4">
    <name type="scientific">Ruminiclostridium herbifermentans</name>
    <dbReference type="NCBI Taxonomy" id="2488810"/>
    <lineage>
        <taxon>Bacteria</taxon>
        <taxon>Bacillati</taxon>
        <taxon>Bacillota</taxon>
        <taxon>Clostridia</taxon>
        <taxon>Eubacteriales</taxon>
        <taxon>Oscillospiraceae</taxon>
        <taxon>Ruminiclostridium</taxon>
    </lineage>
</organism>
<sequence>MTFLKFFKQKIKYSDQNISNKKNSQRLSKTIAVVLSSVLIFQTGLVSAAVADEQVSNAYNASKNGQAVISNLKYTDISKAGYDLKDAIYQNGALGIFPSLGSTVFNPNGSISKEMALYLVYMAANRAQDITTQGQTLNDSRPAAQKKTSLQSVLYDGSLQLAANEGLISLQDLADAMQTDQTSLEASAFKRSSAVTRQEFATWLAKALMLLPVYNQQELFNSFADWKSAKAENVPYIEAILENNIMSGDGRGNFNPNQAVTRSQVARILKNAEHVILPLRNMEKRTATIEEKRSTKDTSKGYQIDYNTYYVRNSDGLLDTITVEAQYQKPTTTSNELTGSAQVSSRTEIPVYKNGNITNSNSLAVGDRIEYIAGIEDMTVQYARVLSSNKEIGYKAAIVNSVNSNGRTINITPLKQEIEYPNQDVADPKPQTYADGSIVYENKSYSNGVINALTKAKVEVSDIKPGSIVIIGLKQDMIVEITPITVKKEREQGLVAGIVEENNPQLGYITLYNEDGTGKTPLETSTLRTFNYADPNAVEVFKNHVPAELSDIEPGDTVFIRIDDSGAISSISGVPNYSIYYGKIINKKINTITVETEKGKQLIYSTNGVNVIKEGKLTKLSQLQNGDKVKLIVNVAPNVTVLKEIVIEGGDKLVANVYKGTFEGYDDLSDKIVLSNPWTLYKGQWIKNTTDPFMTINVGSNFKAYFDGSERTISTLNTYLNGNTVYVVSEKDYGNGENGVAASFIDNSDKEVAYNDKVYNTTSSNSFTLEKSLDNIAINNGTIVVKNGRLVQGGSVAPNDYAYVMANRDAETGKLIAGIVSIEDRPGAEAIQLYRGRIRSINEYKSVTLQSYARLEGTNWNYANTPITFNLSADTRITDTDGIIGQGDFSIYNDDGTFYDRTIYILSDGVNAVEISTAPYGNFNITGVVASMSGETIGEDGSILKQADAIALRNCKYYDATKHLWVEMKDSNFKLLTNSLIIKNNKRINPSEIKKGDKIRVLKKDNTTTGDAYIVIVEE</sequence>
<evidence type="ECO:0000259" key="2">
    <source>
        <dbReference type="PROSITE" id="PS51272"/>
    </source>
</evidence>
<dbReference type="PROSITE" id="PS51272">
    <property type="entry name" value="SLH"/>
    <property type="match status" value="1"/>
</dbReference>
<proteinExistence type="predicted"/>
<dbReference type="EMBL" id="CP061336">
    <property type="protein sequence ID" value="QNU66633.1"/>
    <property type="molecule type" value="Genomic_DNA"/>
</dbReference>
<name>A0A4U7JHT9_9FIRM</name>
<evidence type="ECO:0000256" key="1">
    <source>
        <dbReference type="ARBA" id="ARBA00022737"/>
    </source>
</evidence>
<dbReference type="Pfam" id="PF00395">
    <property type="entry name" value="SLH"/>
    <property type="match status" value="1"/>
</dbReference>
<keyword evidence="4" id="KW-1185">Reference proteome</keyword>
<dbReference type="InterPro" id="IPR001119">
    <property type="entry name" value="SLH_dom"/>
</dbReference>
<evidence type="ECO:0000313" key="3">
    <source>
        <dbReference type="EMBL" id="QNU66633.1"/>
    </source>
</evidence>
<evidence type="ECO:0000313" key="4">
    <source>
        <dbReference type="Proteomes" id="UP000306409"/>
    </source>
</evidence>
<protein>
    <submittedName>
        <fullName evidence="3">S-layer homology domain-containing protein</fullName>
    </submittedName>
</protein>
<reference evidence="3 4" key="1">
    <citation type="submission" date="2020-09" db="EMBL/GenBank/DDBJ databases">
        <title>Characterization and genome sequencing of Ruminiclostridium sp. nov. MA18.</title>
        <authorList>
            <person name="Rettenmaier R."/>
            <person name="Kowollik M.-L."/>
            <person name="Liebl W."/>
            <person name="Zverlov V."/>
        </authorList>
    </citation>
    <scope>NUCLEOTIDE SEQUENCE [LARGE SCALE GENOMIC DNA]</scope>
    <source>
        <strain evidence="3 4">MA18</strain>
    </source>
</reference>
<feature type="domain" description="SLH" evidence="2">
    <location>
        <begin position="220"/>
        <end position="283"/>
    </location>
</feature>